<evidence type="ECO:0000256" key="12">
    <source>
        <dbReference type="ARBA" id="ARBA00023136"/>
    </source>
</evidence>
<feature type="transmembrane region" description="Helical" evidence="15">
    <location>
        <begin position="312"/>
        <end position="330"/>
    </location>
</feature>
<evidence type="ECO:0000313" key="18">
    <source>
        <dbReference type="Proteomes" id="UP001060325"/>
    </source>
</evidence>
<keyword evidence="18" id="KW-1185">Reference proteome</keyword>
<evidence type="ECO:0000259" key="16">
    <source>
        <dbReference type="PROSITE" id="PS51711"/>
    </source>
</evidence>
<dbReference type="Pfam" id="PF02421">
    <property type="entry name" value="FeoB_N"/>
    <property type="match status" value="1"/>
</dbReference>
<dbReference type="Pfam" id="PF17910">
    <property type="entry name" value="FeoB_Cyto"/>
    <property type="match status" value="1"/>
</dbReference>
<dbReference type="InterPro" id="IPR041069">
    <property type="entry name" value="FeoB_Cyto"/>
</dbReference>
<dbReference type="Pfam" id="PF07664">
    <property type="entry name" value="FeoB_C"/>
    <property type="match status" value="1"/>
</dbReference>
<keyword evidence="11 15" id="KW-0342">GTP-binding</keyword>
<keyword evidence="5 15" id="KW-0410">Iron transport</keyword>
<dbReference type="InterPro" id="IPR011640">
    <property type="entry name" value="Fe2_transport_prot_B_C"/>
</dbReference>
<feature type="transmembrane region" description="Helical" evidence="15">
    <location>
        <begin position="384"/>
        <end position="404"/>
    </location>
</feature>
<keyword evidence="4" id="KW-1003">Cell membrane</keyword>
<dbReference type="RefSeq" id="WP_255176987.1">
    <property type="nucleotide sequence ID" value="NZ_CP101462.1"/>
</dbReference>
<evidence type="ECO:0000256" key="10">
    <source>
        <dbReference type="ARBA" id="ARBA00023065"/>
    </source>
</evidence>
<dbReference type="Proteomes" id="UP001060325">
    <property type="component" value="Chromosome"/>
</dbReference>
<feature type="transmembrane region" description="Helical" evidence="15">
    <location>
        <begin position="502"/>
        <end position="523"/>
    </location>
</feature>
<sequence>MSQRIALIGNPNTGKTSLFNRLTGSFAHVGNWAGVTVEQKVGQLHGNIGQLIDLPGVYDLDPLSADEAIVSRFLLQEPFDGLFNIIDASQFERNLQLTLQLLEMGHPLQIGLNMVDVAEGRGITINLERLRERLNVDIFPITARTGAGCDVLLSSLQSKPRDPFTLDYGQDTERAIQQILDVTGRPNSDRWVAVQYLAGNRVIAELLESSAPTVLAIRKTLEMKLGRFAHAHITERRREWTKDVRQHVVEERNTRRVTLTDRIDAVVTHPIWGLPIFFAVLYSLFHITFNWVGAPLSDVLDGLLTGPVTSGTSWLLQTLGTSSFIQALIVEGVIAGVGGVLVFVPQIFVLFFFISFLEDSGYMARVAIVMDRFMQLVGLNGKSFIPMIIGFGCNVPGIMAARTIEEERERLVTIFISPFMSCSARLPIYAVFAASFFTSNQALVVLSLYMLGIILALIAAKLFTFLLAAEDRNSLFIVEQPPYRVPQGLTLWRSTWQKAKGFVRKAGTFILGGSVFIWLLAYSGPDGFDVPMDESFLAMIGGLIATLLVPLGFGTWQAGASLITGFLAKEVVVSTMAIIYAVSESDLSASLLPVFTPLSAYSFMAFVLLYVPCLATVAVIRREVGSAQLTWIASLYGLGVAYVVSLLIYQVGRLLGFS</sequence>
<keyword evidence="12 15" id="KW-0472">Membrane</keyword>
<evidence type="ECO:0000256" key="14">
    <source>
        <dbReference type="NCBIfam" id="TIGR00437"/>
    </source>
</evidence>
<proteinExistence type="inferred from homology"/>
<evidence type="ECO:0000256" key="4">
    <source>
        <dbReference type="ARBA" id="ARBA00022475"/>
    </source>
</evidence>
<comment type="subcellular location">
    <subcellularLocation>
        <location evidence="2 15">Cell membrane</location>
        <topology evidence="2 15">Multi-pass membrane protein</topology>
    </subcellularLocation>
</comment>
<evidence type="ECO:0000256" key="9">
    <source>
        <dbReference type="ARBA" id="ARBA00023004"/>
    </source>
</evidence>
<evidence type="ECO:0000256" key="5">
    <source>
        <dbReference type="ARBA" id="ARBA00022496"/>
    </source>
</evidence>
<dbReference type="InterPro" id="IPR050860">
    <property type="entry name" value="FeoB_GTPase"/>
</dbReference>
<dbReference type="InterPro" id="IPR030389">
    <property type="entry name" value="G_FEOB_dom"/>
</dbReference>
<gene>
    <name evidence="17" type="primary">feoB</name>
    <name evidence="17" type="ORF">NMQ00_12810</name>
</gene>
<feature type="transmembrane region" description="Helical" evidence="15">
    <location>
        <begin position="411"/>
        <end position="437"/>
    </location>
</feature>
<evidence type="ECO:0000256" key="1">
    <source>
        <dbReference type="ARBA" id="ARBA00003926"/>
    </source>
</evidence>
<evidence type="ECO:0000313" key="17">
    <source>
        <dbReference type="EMBL" id="UTT42409.1"/>
    </source>
</evidence>
<dbReference type="InterPro" id="IPR011642">
    <property type="entry name" value="Gate_dom"/>
</dbReference>
<dbReference type="Gene3D" id="3.40.50.300">
    <property type="entry name" value="P-loop containing nucleotide triphosphate hydrolases"/>
    <property type="match status" value="1"/>
</dbReference>
<feature type="transmembrane region" description="Helical" evidence="15">
    <location>
        <begin position="337"/>
        <end position="357"/>
    </location>
</feature>
<evidence type="ECO:0000256" key="7">
    <source>
        <dbReference type="ARBA" id="ARBA00022741"/>
    </source>
</evidence>
<reference evidence="17" key="1">
    <citation type="submission" date="2022-07" db="EMBL/GenBank/DDBJ databases">
        <title>Complete genome of CX2.</title>
        <authorList>
            <person name="Cao G."/>
        </authorList>
    </citation>
    <scope>NUCLEOTIDE SEQUENCE</scope>
    <source>
        <strain evidence="17">CX2</strain>
    </source>
</reference>
<feature type="transmembrane region" description="Helical" evidence="15">
    <location>
        <begin position="443"/>
        <end position="468"/>
    </location>
</feature>
<feature type="transmembrane region" description="Helical" evidence="15">
    <location>
        <begin position="560"/>
        <end position="580"/>
    </location>
</feature>
<feature type="domain" description="FeoB-type G" evidence="16">
    <location>
        <begin position="2"/>
        <end position="162"/>
    </location>
</feature>
<keyword evidence="10" id="KW-0406">Ion transport</keyword>
<keyword evidence="3 15" id="KW-0813">Transport</keyword>
<dbReference type="Gene3D" id="1.10.287.1770">
    <property type="match status" value="1"/>
</dbReference>
<evidence type="ECO:0000256" key="8">
    <source>
        <dbReference type="ARBA" id="ARBA00022989"/>
    </source>
</evidence>
<dbReference type="Pfam" id="PF07670">
    <property type="entry name" value="Gate"/>
    <property type="match status" value="2"/>
</dbReference>
<evidence type="ECO:0000256" key="15">
    <source>
        <dbReference type="RuleBase" id="RU362098"/>
    </source>
</evidence>
<feature type="transmembrane region" description="Helical" evidence="15">
    <location>
        <begin position="600"/>
        <end position="620"/>
    </location>
</feature>
<feature type="transmembrane region" description="Helical" evidence="15">
    <location>
        <begin position="271"/>
        <end position="292"/>
    </location>
</feature>
<dbReference type="EMBL" id="CP101462">
    <property type="protein sequence ID" value="UTT42409.1"/>
    <property type="molecule type" value="Genomic_DNA"/>
</dbReference>
<keyword evidence="7" id="KW-0547">Nucleotide-binding</keyword>
<comment type="function">
    <text evidence="1 15">Probable transporter of a GTP-driven Fe(2+) uptake system.</text>
</comment>
<evidence type="ECO:0000256" key="6">
    <source>
        <dbReference type="ARBA" id="ARBA00022692"/>
    </source>
</evidence>
<dbReference type="NCBIfam" id="TIGR00437">
    <property type="entry name" value="feoB"/>
    <property type="match status" value="1"/>
</dbReference>
<dbReference type="PROSITE" id="PS51711">
    <property type="entry name" value="G_FEOB"/>
    <property type="match status" value="1"/>
</dbReference>
<protein>
    <recommendedName>
        <fullName evidence="13 14">Ferrous iron transport protein B</fullName>
    </recommendedName>
</protein>
<comment type="similarity">
    <text evidence="15">Belongs to the TRAFAC class TrmE-Era-EngA-EngB-Septin-like GTPase superfamily. FeoB GTPase (TC 9.A.8) family.</text>
</comment>
<feature type="transmembrane region" description="Helical" evidence="15">
    <location>
        <begin position="535"/>
        <end position="553"/>
    </location>
</feature>
<name>A0ABY5FM02_9BACL</name>
<dbReference type="PANTHER" id="PTHR43185">
    <property type="entry name" value="FERROUS IRON TRANSPORT PROTEIN B"/>
    <property type="match status" value="1"/>
</dbReference>
<dbReference type="InterPro" id="IPR027417">
    <property type="entry name" value="P-loop_NTPase"/>
</dbReference>
<evidence type="ECO:0000256" key="2">
    <source>
        <dbReference type="ARBA" id="ARBA00004651"/>
    </source>
</evidence>
<keyword evidence="9 15" id="KW-0408">Iron</keyword>
<evidence type="ECO:0000256" key="13">
    <source>
        <dbReference type="ARBA" id="ARBA00031200"/>
    </source>
</evidence>
<dbReference type="InterPro" id="IPR003373">
    <property type="entry name" value="Fe2_transport_prot-B"/>
</dbReference>
<evidence type="ECO:0000256" key="11">
    <source>
        <dbReference type="ARBA" id="ARBA00023134"/>
    </source>
</evidence>
<evidence type="ECO:0000256" key="3">
    <source>
        <dbReference type="ARBA" id="ARBA00022448"/>
    </source>
</evidence>
<dbReference type="PANTHER" id="PTHR43185:SF1">
    <property type="entry name" value="FE(2+) TRANSPORTER FEOB"/>
    <property type="match status" value="1"/>
</dbReference>
<accession>A0ABY5FM02</accession>
<feature type="transmembrane region" description="Helical" evidence="15">
    <location>
        <begin position="632"/>
        <end position="652"/>
    </location>
</feature>
<keyword evidence="6 15" id="KW-0812">Transmembrane</keyword>
<dbReference type="CDD" id="cd01879">
    <property type="entry name" value="FeoB"/>
    <property type="match status" value="1"/>
</dbReference>
<dbReference type="SUPFAM" id="SSF52540">
    <property type="entry name" value="P-loop containing nucleoside triphosphate hydrolases"/>
    <property type="match status" value="1"/>
</dbReference>
<keyword evidence="8 15" id="KW-1133">Transmembrane helix</keyword>
<organism evidence="17 18">
    <name type="scientific">Exiguobacterium aurantiacum</name>
    <dbReference type="NCBI Taxonomy" id="33987"/>
    <lineage>
        <taxon>Bacteria</taxon>
        <taxon>Bacillati</taxon>
        <taxon>Bacillota</taxon>
        <taxon>Bacilli</taxon>
        <taxon>Bacillales</taxon>
        <taxon>Bacillales Family XII. Incertae Sedis</taxon>
        <taxon>Exiguobacterium</taxon>
    </lineage>
</organism>